<proteinExistence type="predicted"/>
<dbReference type="PANTHER" id="PTHR46677:SF1">
    <property type="entry name" value="SMC5-SMC6 COMPLEX LOCALIZATION FACTOR PROTEIN 1"/>
    <property type="match status" value="1"/>
</dbReference>
<dbReference type="PROSITE" id="PS50297">
    <property type="entry name" value="ANK_REP_REGION"/>
    <property type="match status" value="1"/>
</dbReference>
<dbReference type="PROSITE" id="PS50088">
    <property type="entry name" value="ANK_REPEAT"/>
    <property type="match status" value="1"/>
</dbReference>
<dbReference type="SUPFAM" id="SSF48403">
    <property type="entry name" value="Ankyrin repeat"/>
    <property type="match status" value="1"/>
</dbReference>
<dbReference type="Proteomes" id="UP001359485">
    <property type="component" value="Unassembled WGS sequence"/>
</dbReference>
<evidence type="ECO:0000313" key="2">
    <source>
        <dbReference type="EMBL" id="KAK6624401.1"/>
    </source>
</evidence>
<reference evidence="2 3" key="1">
    <citation type="submission" date="2023-09" db="EMBL/GenBank/DDBJ databases">
        <title>Genomes of two closely related lineages of the louse Polyplax serrata with different host specificities.</title>
        <authorList>
            <person name="Martinu J."/>
            <person name="Tarabai H."/>
            <person name="Stefka J."/>
            <person name="Hypsa V."/>
        </authorList>
    </citation>
    <scope>NUCLEOTIDE SEQUENCE [LARGE SCALE GENOMIC DNA]</scope>
    <source>
        <strain evidence="2">98ZLc_SE</strain>
    </source>
</reference>
<feature type="repeat" description="ANK" evidence="1">
    <location>
        <begin position="362"/>
        <end position="385"/>
    </location>
</feature>
<accession>A0ABR1API4</accession>
<dbReference type="Gene3D" id="1.25.40.20">
    <property type="entry name" value="Ankyrin repeat-containing domain"/>
    <property type="match status" value="2"/>
</dbReference>
<comment type="caution">
    <text evidence="2">The sequence shown here is derived from an EMBL/GenBank/DDBJ whole genome shotgun (WGS) entry which is preliminary data.</text>
</comment>
<name>A0ABR1API4_POLSC</name>
<dbReference type="InterPro" id="IPR042479">
    <property type="entry name" value="Slf1"/>
</dbReference>
<dbReference type="InterPro" id="IPR036770">
    <property type="entry name" value="Ankyrin_rpt-contain_sf"/>
</dbReference>
<dbReference type="Pfam" id="PF12796">
    <property type="entry name" value="Ank_2"/>
    <property type="match status" value="2"/>
</dbReference>
<evidence type="ECO:0000256" key="1">
    <source>
        <dbReference type="PROSITE-ProRule" id="PRU00023"/>
    </source>
</evidence>
<dbReference type="InterPro" id="IPR002110">
    <property type="entry name" value="Ankyrin_rpt"/>
</dbReference>
<organism evidence="2 3">
    <name type="scientific">Polyplax serrata</name>
    <name type="common">Common mouse louse</name>
    <dbReference type="NCBI Taxonomy" id="468196"/>
    <lineage>
        <taxon>Eukaryota</taxon>
        <taxon>Metazoa</taxon>
        <taxon>Ecdysozoa</taxon>
        <taxon>Arthropoda</taxon>
        <taxon>Hexapoda</taxon>
        <taxon>Insecta</taxon>
        <taxon>Pterygota</taxon>
        <taxon>Neoptera</taxon>
        <taxon>Paraneoptera</taxon>
        <taxon>Psocodea</taxon>
        <taxon>Troctomorpha</taxon>
        <taxon>Phthiraptera</taxon>
        <taxon>Anoplura</taxon>
        <taxon>Polyplacidae</taxon>
        <taxon>Polyplax</taxon>
    </lineage>
</organism>
<dbReference type="PANTHER" id="PTHR46677">
    <property type="entry name" value="SMC5-SMC6 COMPLEX LOCALIZATION FACTOR PROTEIN 1"/>
    <property type="match status" value="1"/>
</dbReference>
<dbReference type="EMBL" id="JAWJWF010000046">
    <property type="protein sequence ID" value="KAK6624401.1"/>
    <property type="molecule type" value="Genomic_DNA"/>
</dbReference>
<gene>
    <name evidence="2" type="ORF">RUM44_011260</name>
</gene>
<keyword evidence="3" id="KW-1185">Reference proteome</keyword>
<evidence type="ECO:0000313" key="3">
    <source>
        <dbReference type="Proteomes" id="UP001359485"/>
    </source>
</evidence>
<sequence>MQSSQGFRVISQEANQLGIVKELEDIITPTNNVLSKYCSEVQFNQFSYYYNLHNFGFSQRIDGSHRKDVLPEIYCDNIVMCEQNVELWDKAFASALHSLSEKKCIDSSIVLQFINYLMNAPSKTDFSSLKQFLHLLLLIHPPRNVMFQYYSSILSDTSIAINDKCIEEQQLLDCVLDALINCLEDYTSDEKNESERNYTSIFSELANDSNFNSAKCSFQRINFNDLLRNEKIDRCLLVLNFLYNILETDFFFWLKSKREGGSHNILTRPLMSSILWPKRGDYDILEHATYIEYEESRGEVCSRESSGTVDWKRVQRLRRLTSVNTKRKGRTRLQTACEGNDLEEVRALLTFPELDINVADHEGWTALHLATKTGSVQCVQELLKNHNSDTRKCINIRCRGPENITPLMCAAVNGHAEICHLLLEHSGPALLEDVNDSNKTALDVSGNDEVTRILSHYKKNSTLLERGRLDDVYYEDKYKELVIGLCVEMILSYFNTHRTLEVWNEVSTAAPHREFHTHAREGWDYKRYFRDINNNIEKLRNLCLKLEHVKEFKFANEIFAFLLFNKFS</sequence>
<protein>
    <submittedName>
        <fullName evidence="2">Uncharacterized protein</fullName>
    </submittedName>
</protein>
<dbReference type="SMART" id="SM00248">
    <property type="entry name" value="ANK"/>
    <property type="match status" value="3"/>
</dbReference>
<keyword evidence="1" id="KW-0040">ANK repeat</keyword>